<evidence type="ECO:0000256" key="1">
    <source>
        <dbReference type="SAM" id="MobiDB-lite"/>
    </source>
</evidence>
<dbReference type="Proteomes" id="UP000242450">
    <property type="component" value="Chromosome 5"/>
</dbReference>
<evidence type="ECO:0000313" key="2">
    <source>
        <dbReference type="EMBL" id="OWK14980.1"/>
    </source>
</evidence>
<evidence type="ECO:0000313" key="3">
    <source>
        <dbReference type="Proteomes" id="UP000242450"/>
    </source>
</evidence>
<comment type="caution">
    <text evidence="2">The sequence shown here is derived from an EMBL/GenBank/DDBJ whole genome shotgun (WGS) entry which is preliminary data.</text>
</comment>
<accession>A0A212D9Q9</accession>
<feature type="compositionally biased region" description="Polar residues" evidence="1">
    <location>
        <begin position="84"/>
        <end position="95"/>
    </location>
</feature>
<feature type="compositionally biased region" description="Low complexity" evidence="1">
    <location>
        <begin position="22"/>
        <end position="34"/>
    </location>
</feature>
<dbReference type="AlphaFoldDB" id="A0A212D9Q9"/>
<feature type="region of interest" description="Disordered" evidence="1">
    <location>
        <begin position="22"/>
        <end position="45"/>
    </location>
</feature>
<dbReference type="EMBL" id="MKHE01000005">
    <property type="protein sequence ID" value="OWK14980.1"/>
    <property type="molecule type" value="Genomic_DNA"/>
</dbReference>
<protein>
    <submittedName>
        <fullName evidence="2">Uncharacterized protein</fullName>
    </submittedName>
</protein>
<dbReference type="OrthoDB" id="9210373at2759"/>
<name>A0A212D9Q9_CEREH</name>
<reference evidence="2 3" key="1">
    <citation type="journal article" date="2018" name="Mol. Genet. Genomics">
        <title>The red deer Cervus elaphus genome CerEla1.0: sequencing, annotating, genes, and chromosomes.</title>
        <authorList>
            <person name="Bana N.A."/>
            <person name="Nyiri A."/>
            <person name="Nagy J."/>
            <person name="Frank K."/>
            <person name="Nagy T."/>
            <person name="Steger V."/>
            <person name="Schiller M."/>
            <person name="Lakatos P."/>
            <person name="Sugar L."/>
            <person name="Horn P."/>
            <person name="Barta E."/>
            <person name="Orosz L."/>
        </authorList>
    </citation>
    <scope>NUCLEOTIDE SEQUENCE [LARGE SCALE GENOMIC DNA]</scope>
    <source>
        <strain evidence="2">Hungarian</strain>
    </source>
</reference>
<sequence>MYTLTLRPQSLRPPGMRVRFRLLSPRPSLLTPTSDARTHASPQKPLDLKQLKQRAAAIPPIVSPGPPSHGQDPHPAQPPRDPVTVTSWWGDNKSG</sequence>
<feature type="region of interest" description="Disordered" evidence="1">
    <location>
        <begin position="58"/>
        <end position="95"/>
    </location>
</feature>
<organism evidence="2 3">
    <name type="scientific">Cervus elaphus hippelaphus</name>
    <name type="common">European red deer</name>
    <dbReference type="NCBI Taxonomy" id="46360"/>
    <lineage>
        <taxon>Eukaryota</taxon>
        <taxon>Metazoa</taxon>
        <taxon>Chordata</taxon>
        <taxon>Craniata</taxon>
        <taxon>Vertebrata</taxon>
        <taxon>Euteleostomi</taxon>
        <taxon>Mammalia</taxon>
        <taxon>Eutheria</taxon>
        <taxon>Laurasiatheria</taxon>
        <taxon>Artiodactyla</taxon>
        <taxon>Ruminantia</taxon>
        <taxon>Pecora</taxon>
        <taxon>Cervidae</taxon>
        <taxon>Cervinae</taxon>
        <taxon>Cervus</taxon>
    </lineage>
</organism>
<proteinExistence type="predicted"/>
<keyword evidence="3" id="KW-1185">Reference proteome</keyword>
<gene>
    <name evidence="2" type="ORF">Celaphus_00000393</name>
</gene>